<feature type="domain" description="Right handed beta helix" evidence="9">
    <location>
        <begin position="93"/>
        <end position="226"/>
    </location>
</feature>
<keyword evidence="7" id="KW-0456">Lyase</keyword>
<dbReference type="PANTHER" id="PTHR40088:SF1">
    <property type="entry name" value="PECTATE LYASE PEL9"/>
    <property type="match status" value="1"/>
</dbReference>
<evidence type="ECO:0000256" key="3">
    <source>
        <dbReference type="ARBA" id="ARBA00022525"/>
    </source>
</evidence>
<gene>
    <name evidence="10" type="ORF">N825_04225</name>
</gene>
<proteinExistence type="inferred from homology"/>
<dbReference type="AlphaFoldDB" id="W9H7W4"/>
<dbReference type="SUPFAM" id="SSF51126">
    <property type="entry name" value="Pectin lyase-like"/>
    <property type="match status" value="1"/>
</dbReference>
<dbReference type="InterPro" id="IPR001343">
    <property type="entry name" value="Hemolysn_Ca-bd"/>
</dbReference>
<evidence type="ECO:0000256" key="8">
    <source>
        <dbReference type="ARBA" id="ARBA00038263"/>
    </source>
</evidence>
<dbReference type="InterPro" id="IPR052052">
    <property type="entry name" value="Polysaccharide_Lyase_9"/>
</dbReference>
<dbReference type="GO" id="GO:0005576">
    <property type="term" value="C:extracellular region"/>
    <property type="evidence" value="ECO:0007669"/>
    <property type="project" value="UniProtKB-SubCell"/>
</dbReference>
<keyword evidence="3" id="KW-0964">Secreted</keyword>
<dbReference type="Gene3D" id="2.150.10.10">
    <property type="entry name" value="Serralysin-like metalloprotease, C-terminal"/>
    <property type="match status" value="2"/>
</dbReference>
<dbReference type="InterPro" id="IPR018511">
    <property type="entry name" value="Hemolysin-typ_Ca-bd_CS"/>
</dbReference>
<dbReference type="InterPro" id="IPR012334">
    <property type="entry name" value="Pectin_lyas_fold"/>
</dbReference>
<comment type="caution">
    <text evidence="10">The sequence shown here is derived from an EMBL/GenBank/DDBJ whole genome shotgun (WGS) entry which is preliminary data.</text>
</comment>
<evidence type="ECO:0000256" key="1">
    <source>
        <dbReference type="ARBA" id="ARBA00001913"/>
    </source>
</evidence>
<dbReference type="Proteomes" id="UP000019486">
    <property type="component" value="Unassembled WGS sequence"/>
</dbReference>
<evidence type="ECO:0000256" key="4">
    <source>
        <dbReference type="ARBA" id="ARBA00022723"/>
    </source>
</evidence>
<accession>W9H7W4</accession>
<dbReference type="SUPFAM" id="SSF51120">
    <property type="entry name" value="beta-Roll"/>
    <property type="match status" value="2"/>
</dbReference>
<dbReference type="InterPro" id="IPR039448">
    <property type="entry name" value="Beta_helix"/>
</dbReference>
<keyword evidence="6" id="KW-0106">Calcium</keyword>
<evidence type="ECO:0000256" key="7">
    <source>
        <dbReference type="ARBA" id="ARBA00023239"/>
    </source>
</evidence>
<evidence type="ECO:0000256" key="2">
    <source>
        <dbReference type="ARBA" id="ARBA00004613"/>
    </source>
</evidence>
<evidence type="ECO:0000256" key="6">
    <source>
        <dbReference type="ARBA" id="ARBA00022837"/>
    </source>
</evidence>
<dbReference type="Pfam" id="PF00353">
    <property type="entry name" value="HemolysinCabind"/>
    <property type="match status" value="3"/>
</dbReference>
<dbReference type="InterPro" id="IPR011049">
    <property type="entry name" value="Serralysin-like_metalloprot_C"/>
</dbReference>
<reference evidence="10 11" key="1">
    <citation type="submission" date="2013-08" db="EMBL/GenBank/DDBJ databases">
        <title>The genome sequence of Skermanella stibiiresistens.</title>
        <authorList>
            <person name="Zhu W."/>
            <person name="Wang G."/>
        </authorList>
    </citation>
    <scope>NUCLEOTIDE SEQUENCE [LARGE SCALE GENOMIC DNA]</scope>
    <source>
        <strain evidence="10 11">SB22</strain>
    </source>
</reference>
<protein>
    <recommendedName>
        <fullName evidence="9">Right handed beta helix domain-containing protein</fullName>
    </recommendedName>
</protein>
<dbReference type="STRING" id="1385369.N825_04225"/>
<dbReference type="PRINTS" id="PR00313">
    <property type="entry name" value="CABNDNGRPT"/>
</dbReference>
<comment type="cofactor">
    <cofactor evidence="1">
        <name>Ca(2+)</name>
        <dbReference type="ChEBI" id="CHEBI:29108"/>
    </cofactor>
</comment>
<evidence type="ECO:0000259" key="9">
    <source>
        <dbReference type="Pfam" id="PF13229"/>
    </source>
</evidence>
<evidence type="ECO:0000313" key="11">
    <source>
        <dbReference type="Proteomes" id="UP000019486"/>
    </source>
</evidence>
<keyword evidence="5" id="KW-0732">Signal</keyword>
<dbReference type="Pfam" id="PF13229">
    <property type="entry name" value="Beta_helix"/>
    <property type="match status" value="1"/>
</dbReference>
<dbReference type="OrthoDB" id="7230458at2"/>
<dbReference type="PATRIC" id="fig|1385369.3.peg.3070"/>
<dbReference type="Gene3D" id="2.160.20.10">
    <property type="entry name" value="Single-stranded right-handed beta-helix, Pectin lyase-like"/>
    <property type="match status" value="1"/>
</dbReference>
<dbReference type="PROSITE" id="PS00330">
    <property type="entry name" value="HEMOLYSIN_CALCIUM"/>
    <property type="match status" value="2"/>
</dbReference>
<dbReference type="GO" id="GO:0016837">
    <property type="term" value="F:carbon-oxygen lyase activity, acting on polysaccharides"/>
    <property type="evidence" value="ECO:0007669"/>
    <property type="project" value="TreeGrafter"/>
</dbReference>
<comment type="subcellular location">
    <subcellularLocation>
        <location evidence="2">Secreted</location>
    </subcellularLocation>
</comment>
<evidence type="ECO:0000256" key="5">
    <source>
        <dbReference type="ARBA" id="ARBA00022729"/>
    </source>
</evidence>
<dbReference type="GO" id="GO:0005509">
    <property type="term" value="F:calcium ion binding"/>
    <property type="evidence" value="ECO:0007669"/>
    <property type="project" value="InterPro"/>
</dbReference>
<organism evidence="10 11">
    <name type="scientific">Skermanella stibiiresistens SB22</name>
    <dbReference type="NCBI Taxonomy" id="1385369"/>
    <lineage>
        <taxon>Bacteria</taxon>
        <taxon>Pseudomonadati</taxon>
        <taxon>Pseudomonadota</taxon>
        <taxon>Alphaproteobacteria</taxon>
        <taxon>Rhodospirillales</taxon>
        <taxon>Azospirillaceae</taxon>
        <taxon>Skermanella</taxon>
    </lineage>
</organism>
<evidence type="ECO:0000313" key="10">
    <source>
        <dbReference type="EMBL" id="EWY39893.1"/>
    </source>
</evidence>
<comment type="similarity">
    <text evidence="8">Belongs to the polysaccharide lyase 9 family.</text>
</comment>
<keyword evidence="11" id="KW-1185">Reference proteome</keyword>
<dbReference type="EMBL" id="AVFL01000010">
    <property type="protein sequence ID" value="EWY39893.1"/>
    <property type="molecule type" value="Genomic_DNA"/>
</dbReference>
<dbReference type="SMART" id="SM00710">
    <property type="entry name" value="PbH1"/>
    <property type="match status" value="5"/>
</dbReference>
<dbReference type="RefSeq" id="WP_037453293.1">
    <property type="nucleotide sequence ID" value="NZ_AVFL01000010.1"/>
</dbReference>
<sequence>MTPFSNVAPQRVIWVSNSGSNSNNGSEGSPLKSIQAALNKATPGTAVMVKAGTYVENIEFKTGGTSSAPISLISADGTGAAKIKPASAGTATIYGFGEENIVIRGFDVTAQSKQNGIQFGMAGSDFKDMTKNIVIENNIVRGAGMDGIKISQGDNIHILNNTIIGAGDQGIDFVAVNDSVISHNDISKVTGVAGLFAKGGSTNVRIEYNKVHDVAVDGITIGGWTTAKWMRPGARDYEAKNVLAIGNEVYDVGKRPLSFLGAEDSTATGNLLVGNPSYYTVVNVAAGKTSGVWSPSSDITISNNTINRPTKWLNVESGQNKGLSVSGNRFDGYWDGKAGVIKGGTTPGKPWTPNDPVDTVTVTSSSYTMPSSVEHATVTRSGGAKVTGNSKDNIIKGGSGNDVLDGGAGDDRLTGGGGNDVFVIGKGKGNDTITDFKAGSGTGDTVRLEGTSFTSFAAVKGAMTQSGADVVFNLGGGQTVKFLATKLSAFAADDFGFQAAGSGPTPVAVVGKWQESDPFKTTIKGGSKADTLVGGDRNEQLDGGAGADTMKGGKGDDTYVAGSSFDKVIEKAGEGTDTVKLWDGSFTLPDNVENLFGMKSSGMSLTGNGLSNIIKGNAGNDTITGGGGADLLIGGGGRDSFVFKDLGDKGDVIADFKIGQDFLNLRPLMSDHGSDYDVEVVAKGSNAVAVWVYHDDKVDELVTLLGVNSGDLGSMQPGKAAWLLT</sequence>
<dbReference type="InterPro" id="IPR011050">
    <property type="entry name" value="Pectin_lyase_fold/virulence"/>
</dbReference>
<name>W9H7W4_9PROT</name>
<dbReference type="InterPro" id="IPR006626">
    <property type="entry name" value="PbH1"/>
</dbReference>
<keyword evidence="4" id="KW-0479">Metal-binding</keyword>
<dbReference type="PANTHER" id="PTHR40088">
    <property type="entry name" value="PECTATE LYASE (EUROFUNG)"/>
    <property type="match status" value="1"/>
</dbReference>